<dbReference type="InterPro" id="IPR006665">
    <property type="entry name" value="OmpA-like"/>
</dbReference>
<keyword evidence="3" id="KW-0998">Cell outer membrane</keyword>
<feature type="region of interest" description="Disordered" evidence="5">
    <location>
        <begin position="705"/>
        <end position="745"/>
    </location>
</feature>
<keyword evidence="7" id="KW-0966">Cell projection</keyword>
<dbReference type="Gene3D" id="3.30.1330.60">
    <property type="entry name" value="OmpA-like domain"/>
    <property type="match status" value="1"/>
</dbReference>
<evidence type="ECO:0000313" key="8">
    <source>
        <dbReference type="Proteomes" id="UP000233742"/>
    </source>
</evidence>
<keyword evidence="8" id="KW-1185">Reference proteome</keyword>
<dbReference type="PANTHER" id="PTHR30329:SF21">
    <property type="entry name" value="LIPOPROTEIN YIAD-RELATED"/>
    <property type="match status" value="1"/>
</dbReference>
<protein>
    <submittedName>
        <fullName evidence="7">Flagellar motor protein MotB</fullName>
    </submittedName>
</protein>
<dbReference type="RefSeq" id="WP_101460270.1">
    <property type="nucleotide sequence ID" value="NZ_CP025408.1"/>
</dbReference>
<keyword evidence="7" id="KW-0969">Cilium</keyword>
<dbReference type="OrthoDB" id="5525824at2"/>
<dbReference type="CDD" id="cd07185">
    <property type="entry name" value="OmpA_C-like"/>
    <property type="match status" value="1"/>
</dbReference>
<evidence type="ECO:0000256" key="3">
    <source>
        <dbReference type="ARBA" id="ARBA00023237"/>
    </source>
</evidence>
<dbReference type="InterPro" id="IPR006664">
    <property type="entry name" value="OMP_bac"/>
</dbReference>
<evidence type="ECO:0000256" key="1">
    <source>
        <dbReference type="ARBA" id="ARBA00004442"/>
    </source>
</evidence>
<dbReference type="Proteomes" id="UP000233742">
    <property type="component" value="Chromosome"/>
</dbReference>
<evidence type="ECO:0000259" key="6">
    <source>
        <dbReference type="PROSITE" id="PS51123"/>
    </source>
</evidence>
<evidence type="ECO:0000256" key="5">
    <source>
        <dbReference type="SAM" id="MobiDB-lite"/>
    </source>
</evidence>
<dbReference type="PRINTS" id="PR01021">
    <property type="entry name" value="OMPADOMAIN"/>
</dbReference>
<organism evidence="7 8">
    <name type="scientific">Paracoccus tegillarcae</name>
    <dbReference type="NCBI Taxonomy" id="1529068"/>
    <lineage>
        <taxon>Bacteria</taxon>
        <taxon>Pseudomonadati</taxon>
        <taxon>Pseudomonadota</taxon>
        <taxon>Alphaproteobacteria</taxon>
        <taxon>Rhodobacterales</taxon>
        <taxon>Paracoccaceae</taxon>
        <taxon>Paracoccus</taxon>
    </lineage>
</organism>
<dbReference type="Gene3D" id="3.40.1520.20">
    <property type="match status" value="2"/>
</dbReference>
<dbReference type="PANTHER" id="PTHR30329">
    <property type="entry name" value="STATOR ELEMENT OF FLAGELLAR MOTOR COMPLEX"/>
    <property type="match status" value="1"/>
</dbReference>
<dbReference type="PROSITE" id="PS51123">
    <property type="entry name" value="OMPA_2"/>
    <property type="match status" value="1"/>
</dbReference>
<name>A0A2K9F398_9RHOB</name>
<keyword evidence="2 4" id="KW-0472">Membrane</keyword>
<dbReference type="AlphaFoldDB" id="A0A2K9F398"/>
<evidence type="ECO:0000256" key="2">
    <source>
        <dbReference type="ARBA" id="ARBA00023136"/>
    </source>
</evidence>
<dbReference type="GO" id="GO:0009279">
    <property type="term" value="C:cell outer membrane"/>
    <property type="evidence" value="ECO:0007669"/>
    <property type="project" value="UniProtKB-SubCell"/>
</dbReference>
<feature type="compositionally biased region" description="Low complexity" evidence="5">
    <location>
        <begin position="655"/>
        <end position="664"/>
    </location>
</feature>
<feature type="region of interest" description="Disordered" evidence="5">
    <location>
        <begin position="613"/>
        <end position="692"/>
    </location>
</feature>
<evidence type="ECO:0000256" key="4">
    <source>
        <dbReference type="PROSITE-ProRule" id="PRU00473"/>
    </source>
</evidence>
<sequence length="745" mass="78159">MTDDPHKRSTAFATIVVLAGAGGLCWMAATATARFIEERSLQDVSVALDTGGYEWADVATNGLQVQLSGTAPSEVQRFRAMTQVAAVVDPSRIIDEMQVATPDAITPPDFSVELLRNDEGISLIGLVPAETDRLAVVRNLQSETAAPQVVDLLEAADFPTPDGWSEALEFGLRAAQIARHAKISVAPGLITINAITDSAAEKARLETALRRTKPADLVLVSEISAPRPVIAPFTLRFVIDEEGVRFDACAADTDVGRDRILAAARTAGLQGPTGCTIGLGSPSPDWSNAAVQAISTVAGLGAGAVTLSDADIALFAPASVERDIFDAAVGQLEQDLPAVFSLQAELEQPADADAGPVEFIASVAPDQTLYMRGRITDQRMREAVDSFAGSRFDQVESTLRTDDSVPGGWTVRVIAALEAVATLRNGAVTVTPELVRITGTSGNRNASEQAASTLSQRLGAGAQYELAIRYDERLDPLLGLPSGDECVAQLNTIMSESAIGFEPNKSVIAGDPAETLGRLSEAMDNCTVFQIELSGHTDSQGSEGFNADLSRARAQAVLTAMVEADIDGTNLTARGYGESQPVASNETEEGREANRRIEFRLLSDAPVRREALPEPVVVSGVTEEEQATTHVDHEAEGENPDEAPQQVAVDDSDPASDAAIAEADSQTDGAADGNEATGIGGPDITMPAGPYVHSPAVVGVAEAVVSQSQTGLDADEENVRLPVMTPDEDTPRPEPRPAGADEGAE</sequence>
<dbReference type="Pfam" id="PF00691">
    <property type="entry name" value="OmpA"/>
    <property type="match status" value="1"/>
</dbReference>
<keyword evidence="7" id="KW-0282">Flagellum</keyword>
<gene>
    <name evidence="7" type="ORF">CUV01_09570</name>
</gene>
<proteinExistence type="predicted"/>
<feature type="region of interest" description="Disordered" evidence="5">
    <location>
        <begin position="571"/>
        <end position="592"/>
    </location>
</feature>
<dbReference type="InterPro" id="IPR036737">
    <property type="entry name" value="OmpA-like_sf"/>
</dbReference>
<reference evidence="7 8" key="1">
    <citation type="submission" date="2017-12" db="EMBL/GenBank/DDBJ databases">
        <authorList>
            <person name="Hurst M.R.H."/>
        </authorList>
    </citation>
    <scope>NUCLEOTIDE SEQUENCE [LARGE SCALE GENOMIC DNA]</scope>
    <source>
        <strain evidence="7 8">BM15</strain>
    </source>
</reference>
<dbReference type="EMBL" id="CP025408">
    <property type="protein sequence ID" value="AUH33601.1"/>
    <property type="molecule type" value="Genomic_DNA"/>
</dbReference>
<accession>A0A2K9F398</accession>
<dbReference type="SUPFAM" id="SSF103088">
    <property type="entry name" value="OmpA-like"/>
    <property type="match status" value="1"/>
</dbReference>
<comment type="subcellular location">
    <subcellularLocation>
        <location evidence="1">Cell outer membrane</location>
    </subcellularLocation>
</comment>
<evidence type="ECO:0000313" key="7">
    <source>
        <dbReference type="EMBL" id="AUH33601.1"/>
    </source>
</evidence>
<dbReference type="KEGG" id="paro:CUV01_09570"/>
<dbReference type="InterPro" id="IPR050330">
    <property type="entry name" value="Bact_OuterMem_StrucFunc"/>
</dbReference>
<feature type="domain" description="OmpA-like" evidence="6">
    <location>
        <begin position="488"/>
        <end position="605"/>
    </location>
</feature>